<keyword evidence="1" id="KW-0812">Transmembrane</keyword>
<evidence type="ECO:0000313" key="3">
    <source>
        <dbReference type="Proteomes" id="UP000800981"/>
    </source>
</evidence>
<evidence type="ECO:0000256" key="1">
    <source>
        <dbReference type="SAM" id="Phobius"/>
    </source>
</evidence>
<dbReference type="RefSeq" id="WP_166284236.1">
    <property type="nucleotide sequence ID" value="NZ_JAANNP010000051.1"/>
</dbReference>
<accession>A0ABX0GXN1</accession>
<keyword evidence="1" id="KW-1133">Transmembrane helix</keyword>
<proteinExistence type="predicted"/>
<reference evidence="2 3" key="1">
    <citation type="submission" date="2020-03" db="EMBL/GenBank/DDBJ databases">
        <title>Two novel Motilibacter sp.</title>
        <authorList>
            <person name="Liu S."/>
        </authorList>
    </citation>
    <scope>NUCLEOTIDE SEQUENCE [LARGE SCALE GENOMIC DNA]</scope>
    <source>
        <strain evidence="2 3">E257</strain>
    </source>
</reference>
<name>A0ABX0GXN1_9ACTN</name>
<evidence type="ECO:0000313" key="2">
    <source>
        <dbReference type="EMBL" id="NHC15747.1"/>
    </source>
</evidence>
<protein>
    <submittedName>
        <fullName evidence="2">Uncharacterized protein</fullName>
    </submittedName>
</protein>
<keyword evidence="1" id="KW-0472">Membrane</keyword>
<comment type="caution">
    <text evidence="2">The sequence shown here is derived from an EMBL/GenBank/DDBJ whole genome shotgun (WGS) entry which is preliminary data.</text>
</comment>
<sequence length="66" mass="6703">MVTPAGEPLPQGQRDLVRAFALSPQESVAVPLPPGPPSSRLARAGRFSFVALGVGLVGALVVLGAR</sequence>
<dbReference type="Proteomes" id="UP000800981">
    <property type="component" value="Unassembled WGS sequence"/>
</dbReference>
<feature type="transmembrane region" description="Helical" evidence="1">
    <location>
        <begin position="47"/>
        <end position="65"/>
    </location>
</feature>
<gene>
    <name evidence="2" type="ORF">G9H71_18350</name>
</gene>
<organism evidence="2 3">
    <name type="scientific">Motilibacter deserti</name>
    <dbReference type="NCBI Taxonomy" id="2714956"/>
    <lineage>
        <taxon>Bacteria</taxon>
        <taxon>Bacillati</taxon>
        <taxon>Actinomycetota</taxon>
        <taxon>Actinomycetes</taxon>
        <taxon>Motilibacterales</taxon>
        <taxon>Motilibacteraceae</taxon>
        <taxon>Motilibacter</taxon>
    </lineage>
</organism>
<dbReference type="EMBL" id="JAANNP010000051">
    <property type="protein sequence ID" value="NHC15747.1"/>
    <property type="molecule type" value="Genomic_DNA"/>
</dbReference>
<keyword evidence="3" id="KW-1185">Reference proteome</keyword>